<dbReference type="EC" id="3.1.21.-" evidence="5"/>
<organism evidence="5 6">
    <name type="scientific">Bisgaard Taxon 45</name>
    <dbReference type="NCBI Taxonomy" id="304289"/>
    <lineage>
        <taxon>Bacteria</taxon>
        <taxon>Pseudomonadati</taxon>
        <taxon>Pseudomonadota</taxon>
        <taxon>Gammaproteobacteria</taxon>
        <taxon>Pasteurellales</taxon>
        <taxon>Pasteurellaceae</taxon>
    </lineage>
</organism>
<keyword evidence="5" id="KW-0255">Endonuclease</keyword>
<evidence type="ECO:0000313" key="6">
    <source>
        <dbReference type="Proteomes" id="UP001224083"/>
    </source>
</evidence>
<dbReference type="SUPFAM" id="SSF116734">
    <property type="entry name" value="DNA methylase specificity domain"/>
    <property type="match status" value="2"/>
</dbReference>
<evidence type="ECO:0000256" key="2">
    <source>
        <dbReference type="ARBA" id="ARBA00022747"/>
    </source>
</evidence>
<dbReference type="Gene3D" id="3.90.220.20">
    <property type="entry name" value="DNA methylase specificity domains"/>
    <property type="match status" value="2"/>
</dbReference>
<dbReference type="PANTHER" id="PTHR30408:SF13">
    <property type="entry name" value="TYPE I RESTRICTION ENZYME HINDI SPECIFICITY SUBUNIT"/>
    <property type="match status" value="1"/>
</dbReference>
<dbReference type="GO" id="GO:0004519">
    <property type="term" value="F:endonuclease activity"/>
    <property type="evidence" value="ECO:0007669"/>
    <property type="project" value="UniProtKB-KW"/>
</dbReference>
<dbReference type="EMBL" id="JAQAHH010000005">
    <property type="protein sequence ID" value="MDP9500163.1"/>
    <property type="molecule type" value="Genomic_DNA"/>
</dbReference>
<reference evidence="5 6" key="1">
    <citation type="submission" date="2022-12" db="EMBL/GenBank/DDBJ databases">
        <title>Genome sequence of Pasteurellaceae Bisgaard Taxon 45.</title>
        <authorList>
            <person name="Foggin C."/>
            <person name="Rosen L.E."/>
            <person name="Henton M."/>
            <person name="Buys A."/>
            <person name="Floyd T."/>
            <person name="Turner A.D."/>
            <person name="Tarbin J."/>
            <person name="Lloyd A.S."/>
            <person name="Chaitezvi C."/>
            <person name="Ellis R.J."/>
            <person name="Roberts H.C."/>
            <person name="Dastjerdi A."/>
            <person name="Nunez A."/>
            <person name="Van Vliet A.H."/>
            <person name="Steinbach F."/>
        </authorList>
    </citation>
    <scope>NUCLEOTIDE SEQUENCE [LARGE SCALE GENOMIC DNA]</scope>
    <source>
        <strain evidence="5 6">VF20HR</strain>
    </source>
</reference>
<evidence type="ECO:0000256" key="3">
    <source>
        <dbReference type="ARBA" id="ARBA00023125"/>
    </source>
</evidence>
<protein>
    <submittedName>
        <fullName evidence="5">Restriction endonuclease subunit S</fullName>
        <ecNumber evidence="5">3.1.21.-</ecNumber>
    </submittedName>
</protein>
<comment type="similarity">
    <text evidence="1">Belongs to the type-I restriction system S methylase family.</text>
</comment>
<dbReference type="Gene3D" id="1.10.287.1120">
    <property type="entry name" value="Bipartite methylase S protein"/>
    <property type="match status" value="1"/>
</dbReference>
<comment type="caution">
    <text evidence="5">The sequence shown here is derived from an EMBL/GenBank/DDBJ whole genome shotgun (WGS) entry which is preliminary data.</text>
</comment>
<gene>
    <name evidence="5" type="ORF">O7M46_04255</name>
</gene>
<evidence type="ECO:0000313" key="5">
    <source>
        <dbReference type="EMBL" id="MDP9500163.1"/>
    </source>
</evidence>
<dbReference type="Proteomes" id="UP001224083">
    <property type="component" value="Unassembled WGS sequence"/>
</dbReference>
<keyword evidence="5" id="KW-0378">Hydrolase</keyword>
<keyword evidence="2" id="KW-0680">Restriction system</keyword>
<keyword evidence="5" id="KW-0540">Nuclease</keyword>
<sequence length="468" mass="51761">MSSWKKVKLKDICSKIGSGSTPRGGNNVYLHSGIISLIRSQNIHNHGFIADGLVYIDQEKADKLKNVIVEENDVLINITGDSVARVALVDKMYLPARVNQHVAILRAVPEILDHRYLKYYLVNLPTQQHLLTLASSGATRNALTKSMLENLEILLPNINDQRRIADSLEILDNKIQLNTQTNQTLEQIAQAIFKSWFVDFDPVKAKIDAITNGGTHADAERAAMQVISGKTNAELTQMQQTNPDAYKTLEKTAALFPSEMVESELGDVPKGWGIGCIGDIATAKGGYAFKSSQFEQKGNPVIKIKNITSTGNIILEDCQCINDLVANVASKFKLSDGDFLMAMTGATVGKIGIYVSDGRCAFVNQRVAKFESKLFKNIPCWYTYNLIRRSDVSEKIIGSAQGSAQANISSSGIEQVAIMLPIRDLIYLYQSTVSHLYEKWIANHKELLKLKMTRDTLLPKLLSGELNN</sequence>
<dbReference type="Pfam" id="PF01420">
    <property type="entry name" value="Methylase_S"/>
    <property type="match status" value="2"/>
</dbReference>
<accession>A0ABT9KDL8</accession>
<feature type="domain" description="Type I restriction modification DNA specificity" evidence="4">
    <location>
        <begin position="269"/>
        <end position="422"/>
    </location>
</feature>
<dbReference type="InterPro" id="IPR000055">
    <property type="entry name" value="Restrct_endonuc_typeI_TRD"/>
</dbReference>
<feature type="domain" description="Type I restriction modification DNA specificity" evidence="4">
    <location>
        <begin position="1"/>
        <end position="187"/>
    </location>
</feature>
<dbReference type="CDD" id="cd17256">
    <property type="entry name" value="RMtype1_S_EcoJA65PI-TRD1-CR1_like"/>
    <property type="match status" value="1"/>
</dbReference>
<proteinExistence type="inferred from homology"/>
<dbReference type="CDD" id="cd17278">
    <property type="entry name" value="RMtype1_S_LdeBORF1052P-TRD2-CR2"/>
    <property type="match status" value="1"/>
</dbReference>
<evidence type="ECO:0000259" key="4">
    <source>
        <dbReference type="Pfam" id="PF01420"/>
    </source>
</evidence>
<name>A0ABT9KDL8_9PAST</name>
<dbReference type="GO" id="GO:0016787">
    <property type="term" value="F:hydrolase activity"/>
    <property type="evidence" value="ECO:0007669"/>
    <property type="project" value="UniProtKB-KW"/>
</dbReference>
<dbReference type="InterPro" id="IPR052021">
    <property type="entry name" value="Type-I_RS_S_subunit"/>
</dbReference>
<evidence type="ECO:0000256" key="1">
    <source>
        <dbReference type="ARBA" id="ARBA00010923"/>
    </source>
</evidence>
<dbReference type="PANTHER" id="PTHR30408">
    <property type="entry name" value="TYPE-1 RESTRICTION ENZYME ECOKI SPECIFICITY PROTEIN"/>
    <property type="match status" value="1"/>
</dbReference>
<dbReference type="InterPro" id="IPR044946">
    <property type="entry name" value="Restrct_endonuc_typeI_TRD_sf"/>
</dbReference>
<keyword evidence="6" id="KW-1185">Reference proteome</keyword>
<keyword evidence="3" id="KW-0238">DNA-binding</keyword>